<name>A0AAV5WZQ3_9BILA</name>
<dbReference type="GO" id="GO:1904263">
    <property type="term" value="P:positive regulation of TORC1 signaling"/>
    <property type="evidence" value="ECO:0007669"/>
    <property type="project" value="TreeGrafter"/>
</dbReference>
<keyword evidence="2" id="KW-1185">Reference proteome</keyword>
<dbReference type="InterPro" id="IPR036322">
    <property type="entry name" value="WD40_repeat_dom_sf"/>
</dbReference>
<sequence length="278" mass="32109">PDEEPISHCIYADDYQLPVVHIPLTVQEREPSRRNTYIPILRPTVHALEGGIVHVFDSRSLRTYRIFDKQEFMMIASLRFDEMLQEEQLSCISFVNTRHSVALGFADGSAAVCRVIIDQSTQEGRGRHNFEYMMAPAEVGLVVSKIEQNPCTARFVALTYYDSYQTSYVVRVIDMDRLLDKEGNIFPTGMKEKEYYSQYPPFETFGARQGPFRTVDGKFSIPIKEAKQHVRVLSLRTTERVTDLMWFSDRSNLLLIFTERSMRLVDISKEGKEKVISN</sequence>
<dbReference type="SUPFAM" id="SSF50978">
    <property type="entry name" value="WD40 repeat-like"/>
    <property type="match status" value="1"/>
</dbReference>
<feature type="non-terminal residue" evidence="1">
    <location>
        <position position="278"/>
    </location>
</feature>
<feature type="non-terminal residue" evidence="1">
    <location>
        <position position="1"/>
    </location>
</feature>
<protein>
    <submittedName>
        <fullName evidence="1">Uncharacterized protein</fullName>
    </submittedName>
</protein>
<accession>A0AAV5WZQ3</accession>
<evidence type="ECO:0000313" key="2">
    <source>
        <dbReference type="Proteomes" id="UP001432322"/>
    </source>
</evidence>
<organism evidence="1 2">
    <name type="scientific">Pristionchus fissidentatus</name>
    <dbReference type="NCBI Taxonomy" id="1538716"/>
    <lineage>
        <taxon>Eukaryota</taxon>
        <taxon>Metazoa</taxon>
        <taxon>Ecdysozoa</taxon>
        <taxon>Nematoda</taxon>
        <taxon>Chromadorea</taxon>
        <taxon>Rhabditida</taxon>
        <taxon>Rhabditina</taxon>
        <taxon>Diplogasteromorpha</taxon>
        <taxon>Diplogasteroidea</taxon>
        <taxon>Neodiplogasteridae</taxon>
        <taxon>Pristionchus</taxon>
    </lineage>
</organism>
<dbReference type="GO" id="GO:0005737">
    <property type="term" value="C:cytoplasm"/>
    <property type="evidence" value="ECO:0007669"/>
    <property type="project" value="TreeGrafter"/>
</dbReference>
<dbReference type="PANTHER" id="PTHR16453:SF9">
    <property type="entry name" value="GATOR COMPLEX PROTEIN MIOS"/>
    <property type="match status" value="1"/>
</dbReference>
<reference evidence="1" key="1">
    <citation type="submission" date="2023-10" db="EMBL/GenBank/DDBJ databases">
        <title>Genome assembly of Pristionchus species.</title>
        <authorList>
            <person name="Yoshida K."/>
            <person name="Sommer R.J."/>
        </authorList>
    </citation>
    <scope>NUCLEOTIDE SEQUENCE</scope>
    <source>
        <strain evidence="1">RS5133</strain>
    </source>
</reference>
<dbReference type="EMBL" id="BTSY01000007">
    <property type="protein sequence ID" value="GMT35232.1"/>
    <property type="molecule type" value="Genomic_DNA"/>
</dbReference>
<proteinExistence type="predicted"/>
<evidence type="ECO:0000313" key="1">
    <source>
        <dbReference type="EMBL" id="GMT35232.1"/>
    </source>
</evidence>
<dbReference type="PANTHER" id="PTHR16453">
    <property type="entry name" value="WD40 DOMAIN-CONTAINING PROTEIN MIO FAMILY MEMBER"/>
    <property type="match status" value="1"/>
</dbReference>
<dbReference type="InterPro" id="IPR037593">
    <property type="entry name" value="MIOS/Sea4"/>
</dbReference>
<gene>
    <name evidence="1" type="ORF">PFISCL1PPCAC_26529</name>
</gene>
<dbReference type="GO" id="GO:0034198">
    <property type="term" value="P:cellular response to amino acid starvation"/>
    <property type="evidence" value="ECO:0007669"/>
    <property type="project" value="TreeGrafter"/>
</dbReference>
<comment type="caution">
    <text evidence="1">The sequence shown here is derived from an EMBL/GenBank/DDBJ whole genome shotgun (WGS) entry which is preliminary data.</text>
</comment>
<dbReference type="Proteomes" id="UP001432322">
    <property type="component" value="Unassembled WGS sequence"/>
</dbReference>
<dbReference type="AlphaFoldDB" id="A0AAV5WZQ3"/>